<dbReference type="EMBL" id="UINC01001349">
    <property type="protein sequence ID" value="SUZ78312.1"/>
    <property type="molecule type" value="Genomic_DNA"/>
</dbReference>
<proteinExistence type="predicted"/>
<reference evidence="1" key="1">
    <citation type="submission" date="2018-05" db="EMBL/GenBank/DDBJ databases">
        <authorList>
            <person name="Lanie J.A."/>
            <person name="Ng W.-L."/>
            <person name="Kazmierczak K.M."/>
            <person name="Andrzejewski T.M."/>
            <person name="Davidsen T.M."/>
            <person name="Wayne K.J."/>
            <person name="Tettelin H."/>
            <person name="Glass J.I."/>
            <person name="Rusch D."/>
            <person name="Podicherti R."/>
            <person name="Tsui H.-C.T."/>
            <person name="Winkler M.E."/>
        </authorList>
    </citation>
    <scope>NUCLEOTIDE SEQUENCE</scope>
</reference>
<sequence length="57" mass="6238">MDVQVAETMGNDLSGTVNLFCALRSIYITYTCDFAIFQPHITIGGFSVMGVNDLAIY</sequence>
<accession>A0A381QG50</accession>
<gene>
    <name evidence="1" type="ORF">METZ01_LOCUS31166</name>
</gene>
<dbReference type="AlphaFoldDB" id="A0A381QG50"/>
<name>A0A381QG50_9ZZZZ</name>
<protein>
    <submittedName>
        <fullName evidence="1">Uncharacterized protein</fullName>
    </submittedName>
</protein>
<organism evidence="1">
    <name type="scientific">marine metagenome</name>
    <dbReference type="NCBI Taxonomy" id="408172"/>
    <lineage>
        <taxon>unclassified sequences</taxon>
        <taxon>metagenomes</taxon>
        <taxon>ecological metagenomes</taxon>
    </lineage>
</organism>
<evidence type="ECO:0000313" key="1">
    <source>
        <dbReference type="EMBL" id="SUZ78312.1"/>
    </source>
</evidence>